<dbReference type="CDD" id="cd02947">
    <property type="entry name" value="TRX_family"/>
    <property type="match status" value="1"/>
</dbReference>
<dbReference type="EMBL" id="DVML01000007">
    <property type="protein sequence ID" value="HIU22054.1"/>
    <property type="molecule type" value="Genomic_DNA"/>
</dbReference>
<evidence type="ECO:0000256" key="1">
    <source>
        <dbReference type="ARBA" id="ARBA00023284"/>
    </source>
</evidence>
<dbReference type="Gene3D" id="3.40.30.10">
    <property type="entry name" value="Glutaredoxin"/>
    <property type="match status" value="2"/>
</dbReference>
<dbReference type="Proteomes" id="UP000824087">
    <property type="component" value="Unassembled WGS sequence"/>
</dbReference>
<sequence length="270" mass="30313">MTENKKLIAIIIAIIVVIVGAIGISYVGKEQEKKLMQKYKDLVNSKETEIIYLGRAGCSYCQQFTPIMNEMKEEYDIDYTYIDTDELSQSNLSDLLKMLNVDETQFGTPHLSIVKEGKVLGTQMGYTDKEGLFNFYKENGILGEDAVLKTDDEYLTKIDFSKYRELIAEDNSEKSIIVLGQTGCSACNSARPVLSNIAQLYGITINYLNITDLSEEESSELSGSFEELQDDFGTPFTLIVQNGKIVDTQSGYLDEATFVTFFQENGLIEE</sequence>
<dbReference type="PANTHER" id="PTHR45663:SF11">
    <property type="entry name" value="GEO12009P1"/>
    <property type="match status" value="1"/>
</dbReference>
<dbReference type="PANTHER" id="PTHR45663">
    <property type="entry name" value="GEO12009P1"/>
    <property type="match status" value="1"/>
</dbReference>
<keyword evidence="2" id="KW-0812">Transmembrane</keyword>
<name>A0A9D1HT60_9BACT</name>
<dbReference type="GO" id="GO:0015035">
    <property type="term" value="F:protein-disulfide reductase activity"/>
    <property type="evidence" value="ECO:0007669"/>
    <property type="project" value="TreeGrafter"/>
</dbReference>
<protein>
    <submittedName>
        <fullName evidence="3">Thioredoxin family protein</fullName>
    </submittedName>
</protein>
<dbReference type="SUPFAM" id="SSF52833">
    <property type="entry name" value="Thioredoxin-like"/>
    <property type="match status" value="2"/>
</dbReference>
<reference evidence="3" key="1">
    <citation type="submission" date="2020-10" db="EMBL/GenBank/DDBJ databases">
        <authorList>
            <person name="Gilroy R."/>
        </authorList>
    </citation>
    <scope>NUCLEOTIDE SEQUENCE</scope>
    <source>
        <strain evidence="3">CHK197-8231</strain>
    </source>
</reference>
<dbReference type="AlphaFoldDB" id="A0A9D1HT60"/>
<keyword evidence="2" id="KW-1133">Transmembrane helix</keyword>
<dbReference type="Pfam" id="PF20207">
    <property type="entry name" value="DUF6568"/>
    <property type="match status" value="1"/>
</dbReference>
<feature type="transmembrane region" description="Helical" evidence="2">
    <location>
        <begin position="6"/>
        <end position="28"/>
    </location>
</feature>
<evidence type="ECO:0000313" key="3">
    <source>
        <dbReference type="EMBL" id="HIU22054.1"/>
    </source>
</evidence>
<accession>A0A9D1HT60</accession>
<keyword evidence="1" id="KW-0676">Redox-active center</keyword>
<dbReference type="InterPro" id="IPR046698">
    <property type="entry name" value="PedC-like"/>
</dbReference>
<gene>
    <name evidence="3" type="ORF">IAD49_00515</name>
</gene>
<evidence type="ECO:0000313" key="4">
    <source>
        <dbReference type="Proteomes" id="UP000824087"/>
    </source>
</evidence>
<dbReference type="InterPro" id="IPR036249">
    <property type="entry name" value="Thioredoxin-like_sf"/>
</dbReference>
<comment type="caution">
    <text evidence="3">The sequence shown here is derived from an EMBL/GenBank/DDBJ whole genome shotgun (WGS) entry which is preliminary data.</text>
</comment>
<keyword evidence="2" id="KW-0472">Membrane</keyword>
<dbReference type="GO" id="GO:0005737">
    <property type="term" value="C:cytoplasm"/>
    <property type="evidence" value="ECO:0007669"/>
    <property type="project" value="TreeGrafter"/>
</dbReference>
<organism evidence="3 4">
    <name type="scientific">Candidatus Fimihabitans intestinipullorum</name>
    <dbReference type="NCBI Taxonomy" id="2840820"/>
    <lineage>
        <taxon>Bacteria</taxon>
        <taxon>Bacillati</taxon>
        <taxon>Mycoplasmatota</taxon>
        <taxon>Mycoplasmatota incertae sedis</taxon>
        <taxon>Candidatus Fimihabitans</taxon>
    </lineage>
</organism>
<proteinExistence type="predicted"/>
<evidence type="ECO:0000256" key="2">
    <source>
        <dbReference type="SAM" id="Phobius"/>
    </source>
</evidence>
<reference evidence="3" key="2">
    <citation type="journal article" date="2021" name="PeerJ">
        <title>Extensive microbial diversity within the chicken gut microbiome revealed by metagenomics and culture.</title>
        <authorList>
            <person name="Gilroy R."/>
            <person name="Ravi A."/>
            <person name="Getino M."/>
            <person name="Pursley I."/>
            <person name="Horton D.L."/>
            <person name="Alikhan N.F."/>
            <person name="Baker D."/>
            <person name="Gharbi K."/>
            <person name="Hall N."/>
            <person name="Watson M."/>
            <person name="Adriaenssens E.M."/>
            <person name="Foster-Nyarko E."/>
            <person name="Jarju S."/>
            <person name="Secka A."/>
            <person name="Antonio M."/>
            <person name="Oren A."/>
            <person name="Chaudhuri R.R."/>
            <person name="La Ragione R."/>
            <person name="Hildebrand F."/>
            <person name="Pallen M.J."/>
        </authorList>
    </citation>
    <scope>NUCLEOTIDE SEQUENCE</scope>
    <source>
        <strain evidence="3">CHK197-8231</strain>
    </source>
</reference>